<evidence type="ECO:0000256" key="4">
    <source>
        <dbReference type="SAM" id="SignalP"/>
    </source>
</evidence>
<keyword evidence="6" id="KW-1185">Reference proteome</keyword>
<dbReference type="PANTHER" id="PTHR30024">
    <property type="entry name" value="ALIPHATIC SULFONATES-BINDING PROTEIN-RELATED"/>
    <property type="match status" value="1"/>
</dbReference>
<dbReference type="RefSeq" id="WP_133441932.1">
    <property type="nucleotide sequence ID" value="NZ_CP034726.1"/>
</dbReference>
<feature type="chain" id="PRO_5020502073" evidence="4">
    <location>
        <begin position="28"/>
        <end position="344"/>
    </location>
</feature>
<dbReference type="SUPFAM" id="SSF53850">
    <property type="entry name" value="Periplasmic binding protein-like II"/>
    <property type="match status" value="1"/>
</dbReference>
<evidence type="ECO:0000313" key="5">
    <source>
        <dbReference type="EMBL" id="QBP18373.1"/>
    </source>
</evidence>
<sequence length="344" mass="38045">MKIKKAIVLLLSSLTVVGLLSGCASHAAKEPGYRYGTVVAPAKDGSICNAPNYIADKEGFFKKNGLKPDLRASPKDISVLEAGFASGKYDVNNGDFQYLPAIQNGAPIKAVAGLHQGCVKVLVPKNSKIHSVKQLKNKNIGVPAPGSTPMFVTSMALEHSGVSPKNGVKWRSYPNNLLGKAAQKGQVQAIGVVDPFASQYQHEDGFRVLVNNNNRYGNNHMAKMGMRKHGSCCYLYLSSRLIRKDPAKARAIVRSYHEAANWINRHPKKTAEIELKDHFVSRTKYTNMKHLTNILSSEKFHFSANHGKADFKNYIVQLKRAGYLKKDTNVNQLLKYAYWNSESK</sequence>
<name>A0A4P6ZLC7_9LACO</name>
<dbReference type="OrthoDB" id="9815602at2"/>
<evidence type="ECO:0000256" key="3">
    <source>
        <dbReference type="ARBA" id="ARBA00022729"/>
    </source>
</evidence>
<organism evidence="5 6">
    <name type="scientific">Acetilactobacillus jinshanensis</name>
    <dbReference type="NCBI Taxonomy" id="1720083"/>
    <lineage>
        <taxon>Bacteria</taxon>
        <taxon>Bacillati</taxon>
        <taxon>Bacillota</taxon>
        <taxon>Bacilli</taxon>
        <taxon>Lactobacillales</taxon>
        <taxon>Lactobacillaceae</taxon>
        <taxon>Acetilactobacillus</taxon>
    </lineage>
</organism>
<comment type="similarity">
    <text evidence="2">Belongs to the bacterial solute-binding protein SsuA/TauA family.</text>
</comment>
<evidence type="ECO:0000313" key="6">
    <source>
        <dbReference type="Proteomes" id="UP000294321"/>
    </source>
</evidence>
<dbReference type="Gene3D" id="3.40.190.10">
    <property type="entry name" value="Periplasmic binding protein-like II"/>
    <property type="match status" value="2"/>
</dbReference>
<reference evidence="6" key="1">
    <citation type="submission" date="2018-12" db="EMBL/GenBank/DDBJ databases">
        <title>A new species of lactobacillus.</title>
        <authorList>
            <person name="Jian Y."/>
            <person name="Xin L."/>
            <person name="Hong Z.J."/>
            <person name="Ming L.Z."/>
            <person name="Hong X.Z."/>
        </authorList>
    </citation>
    <scope>NUCLEOTIDE SEQUENCE [LARGE SCALE GENOMIC DNA]</scope>
    <source>
        <strain evidence="6">HSLZ-75</strain>
    </source>
</reference>
<dbReference type="AlphaFoldDB" id="A0A4P6ZLC7"/>
<dbReference type="PANTHER" id="PTHR30024:SF47">
    <property type="entry name" value="TAURINE-BINDING PERIPLASMIC PROTEIN"/>
    <property type="match status" value="1"/>
</dbReference>
<feature type="signal peptide" evidence="4">
    <location>
        <begin position="1"/>
        <end position="27"/>
    </location>
</feature>
<dbReference type="Proteomes" id="UP000294321">
    <property type="component" value="Chromosome"/>
</dbReference>
<evidence type="ECO:0000256" key="2">
    <source>
        <dbReference type="ARBA" id="ARBA00010742"/>
    </source>
</evidence>
<proteinExistence type="inferred from homology"/>
<gene>
    <name evidence="5" type="ORF">ELX58_04305</name>
</gene>
<protein>
    <submittedName>
        <fullName evidence="5">ABC transporter substrate-binding protein</fullName>
    </submittedName>
</protein>
<accession>A0A4P6ZLC7</accession>
<dbReference type="Pfam" id="PF13379">
    <property type="entry name" value="NMT1_2"/>
    <property type="match status" value="1"/>
</dbReference>
<evidence type="ECO:0000256" key="1">
    <source>
        <dbReference type="ARBA" id="ARBA00004418"/>
    </source>
</evidence>
<keyword evidence="3 4" id="KW-0732">Signal</keyword>
<dbReference type="PROSITE" id="PS51257">
    <property type="entry name" value="PROKAR_LIPOPROTEIN"/>
    <property type="match status" value="1"/>
</dbReference>
<dbReference type="GO" id="GO:0042597">
    <property type="term" value="C:periplasmic space"/>
    <property type="evidence" value="ECO:0007669"/>
    <property type="project" value="UniProtKB-SubCell"/>
</dbReference>
<dbReference type="EMBL" id="CP034726">
    <property type="protein sequence ID" value="QBP18373.1"/>
    <property type="molecule type" value="Genomic_DNA"/>
</dbReference>
<dbReference type="KEGG" id="lji:ELX58_04305"/>
<comment type="subcellular location">
    <subcellularLocation>
        <location evidence="1">Periplasm</location>
    </subcellularLocation>
</comment>